<feature type="domain" description="Calcineurin-like phosphoesterase" evidence="2">
    <location>
        <begin position="155"/>
        <end position="318"/>
    </location>
</feature>
<dbReference type="EMBL" id="DVMY01000039">
    <property type="protein sequence ID" value="HIU37060.1"/>
    <property type="molecule type" value="Genomic_DNA"/>
</dbReference>
<feature type="transmembrane region" description="Helical" evidence="1">
    <location>
        <begin position="114"/>
        <end position="132"/>
    </location>
</feature>
<dbReference type="InterPro" id="IPR004843">
    <property type="entry name" value="Calcineurin-like_PHP"/>
</dbReference>
<feature type="transmembrane region" description="Helical" evidence="1">
    <location>
        <begin position="6"/>
        <end position="22"/>
    </location>
</feature>
<feature type="transmembrane region" description="Helical" evidence="1">
    <location>
        <begin position="71"/>
        <end position="94"/>
    </location>
</feature>
<name>A0A9D1LEY4_9BURK</name>
<evidence type="ECO:0000313" key="3">
    <source>
        <dbReference type="EMBL" id="HIU37060.1"/>
    </source>
</evidence>
<keyword evidence="1" id="KW-0812">Transmembrane</keyword>
<dbReference type="CDD" id="cd07385">
    <property type="entry name" value="MPP_YkuE_C"/>
    <property type="match status" value="1"/>
</dbReference>
<proteinExistence type="predicted"/>
<keyword evidence="1" id="KW-0472">Membrane</keyword>
<dbReference type="Gene3D" id="3.60.21.10">
    <property type="match status" value="1"/>
</dbReference>
<accession>A0A9D1LEY4</accession>
<organism evidence="3 4">
    <name type="scientific">Candidatus Aphodousia faecigallinarum</name>
    <dbReference type="NCBI Taxonomy" id="2840677"/>
    <lineage>
        <taxon>Bacteria</taxon>
        <taxon>Pseudomonadati</taxon>
        <taxon>Pseudomonadota</taxon>
        <taxon>Betaproteobacteria</taxon>
        <taxon>Burkholderiales</taxon>
        <taxon>Sutterellaceae</taxon>
        <taxon>Sutterellaceae incertae sedis</taxon>
        <taxon>Candidatus Aphodousia</taxon>
    </lineage>
</organism>
<keyword evidence="1" id="KW-1133">Transmembrane helix</keyword>
<dbReference type="PANTHER" id="PTHR31302:SF0">
    <property type="entry name" value="TRANSMEMBRANE PROTEIN WITH METALLOPHOSPHOESTERASE DOMAIN"/>
    <property type="match status" value="1"/>
</dbReference>
<protein>
    <submittedName>
        <fullName evidence="3">Metallophosphoesterase</fullName>
    </submittedName>
</protein>
<sequence>MVNILMIISLVLVAYVFVSYVLPFKASWRMKLGLTVFFLAISQKFTYYYYFGGHMFNPQLSETTLIIWESLFNILLVLVPLLVVKDVLFVLVTVVNKATGSHVPWPLKEAKNRWLILIFSVAAAISGTHYALTVPTVHRVEITLDRLAPEFDGYRIVQMADLHVGQLLKRPWLEAVIDSANELDADAVVLVGDMIEGPASSLATEVQAYGRIKSKDGVYAVTGNHEWHHGAAAWVKFFEEKGVVMLENKHHVITRGNAQLVLAGTTDRSAARYGNHGPDLKKALEGAPETATVLLAHQPKGAKQLQGVDLQLSGHTHGGLYALMQPVVAFFNDGFVSGLYQANKTTQLYVSPGTGLWTGMALRVMDPSEITEIVLRAKPVAKAKSE</sequence>
<evidence type="ECO:0000313" key="4">
    <source>
        <dbReference type="Proteomes" id="UP000824083"/>
    </source>
</evidence>
<reference evidence="3" key="1">
    <citation type="submission" date="2020-10" db="EMBL/GenBank/DDBJ databases">
        <authorList>
            <person name="Gilroy R."/>
        </authorList>
    </citation>
    <scope>NUCLEOTIDE SEQUENCE</scope>
    <source>
        <strain evidence="3">7463</strain>
    </source>
</reference>
<gene>
    <name evidence="3" type="ORF">IAC56_02140</name>
</gene>
<dbReference type="PANTHER" id="PTHR31302">
    <property type="entry name" value="TRANSMEMBRANE PROTEIN WITH METALLOPHOSPHOESTERASE DOMAIN-RELATED"/>
    <property type="match status" value="1"/>
</dbReference>
<reference evidence="3" key="2">
    <citation type="journal article" date="2021" name="PeerJ">
        <title>Extensive microbial diversity within the chicken gut microbiome revealed by metagenomics and culture.</title>
        <authorList>
            <person name="Gilroy R."/>
            <person name="Ravi A."/>
            <person name="Getino M."/>
            <person name="Pursley I."/>
            <person name="Horton D.L."/>
            <person name="Alikhan N.F."/>
            <person name="Baker D."/>
            <person name="Gharbi K."/>
            <person name="Hall N."/>
            <person name="Watson M."/>
            <person name="Adriaenssens E.M."/>
            <person name="Foster-Nyarko E."/>
            <person name="Jarju S."/>
            <person name="Secka A."/>
            <person name="Antonio M."/>
            <person name="Oren A."/>
            <person name="Chaudhuri R.R."/>
            <person name="La Ragione R."/>
            <person name="Hildebrand F."/>
            <person name="Pallen M.J."/>
        </authorList>
    </citation>
    <scope>NUCLEOTIDE SEQUENCE</scope>
    <source>
        <strain evidence="3">7463</strain>
    </source>
</reference>
<comment type="caution">
    <text evidence="3">The sequence shown here is derived from an EMBL/GenBank/DDBJ whole genome shotgun (WGS) entry which is preliminary data.</text>
</comment>
<dbReference type="GO" id="GO:0016787">
    <property type="term" value="F:hydrolase activity"/>
    <property type="evidence" value="ECO:0007669"/>
    <property type="project" value="InterPro"/>
</dbReference>
<evidence type="ECO:0000259" key="2">
    <source>
        <dbReference type="Pfam" id="PF00149"/>
    </source>
</evidence>
<dbReference type="InterPro" id="IPR051158">
    <property type="entry name" value="Metallophosphoesterase_sf"/>
</dbReference>
<feature type="transmembrane region" description="Helical" evidence="1">
    <location>
        <begin position="34"/>
        <end position="51"/>
    </location>
</feature>
<dbReference type="InterPro" id="IPR029052">
    <property type="entry name" value="Metallo-depent_PP-like"/>
</dbReference>
<evidence type="ECO:0000256" key="1">
    <source>
        <dbReference type="SAM" id="Phobius"/>
    </source>
</evidence>
<dbReference type="SUPFAM" id="SSF56300">
    <property type="entry name" value="Metallo-dependent phosphatases"/>
    <property type="match status" value="1"/>
</dbReference>
<dbReference type="Proteomes" id="UP000824083">
    <property type="component" value="Unassembled WGS sequence"/>
</dbReference>
<dbReference type="Pfam" id="PF00149">
    <property type="entry name" value="Metallophos"/>
    <property type="match status" value="1"/>
</dbReference>
<dbReference type="AlphaFoldDB" id="A0A9D1LEY4"/>